<evidence type="ECO:0000313" key="9">
    <source>
        <dbReference type="EMBL" id="AXH29850.1"/>
    </source>
</evidence>
<dbReference type="FunFam" id="3.40.50.300:FF:000292">
    <property type="entry name" value="ATP-dependent dethiobiotin synthetase BioD"/>
    <property type="match status" value="1"/>
</dbReference>
<keyword evidence="10" id="KW-1185">Reference proteome</keyword>
<dbReference type="GO" id="GO:0000287">
    <property type="term" value="F:magnesium ion binding"/>
    <property type="evidence" value="ECO:0007669"/>
    <property type="project" value="UniProtKB-UniRule"/>
</dbReference>
<protein>
    <recommendedName>
        <fullName evidence="8">ATP-dependent dethiobiotin synthetase BioD</fullName>
        <ecNumber evidence="8">6.3.3.3</ecNumber>
    </recommendedName>
    <alternativeName>
        <fullName evidence="8">DTB synthetase</fullName>
        <shortName evidence="8">DTBS</shortName>
    </alternativeName>
    <alternativeName>
        <fullName evidence="8">Dethiobiotin synthase</fullName>
    </alternativeName>
</protein>
<dbReference type="GO" id="GO:0005829">
    <property type="term" value="C:cytosol"/>
    <property type="evidence" value="ECO:0007669"/>
    <property type="project" value="TreeGrafter"/>
</dbReference>
<dbReference type="GO" id="GO:0009102">
    <property type="term" value="P:biotin biosynthetic process"/>
    <property type="evidence" value="ECO:0007669"/>
    <property type="project" value="UniProtKB-UniRule"/>
</dbReference>
<feature type="binding site" evidence="8">
    <location>
        <begin position="12"/>
        <end position="17"/>
    </location>
    <ligand>
        <name>ATP</name>
        <dbReference type="ChEBI" id="CHEBI:30616"/>
    </ligand>
</feature>
<comment type="subcellular location">
    <subcellularLocation>
        <location evidence="8">Cytoplasm</location>
    </subcellularLocation>
</comment>
<feature type="binding site" evidence="8">
    <location>
        <position position="52"/>
    </location>
    <ligand>
        <name>Mg(2+)</name>
        <dbReference type="ChEBI" id="CHEBI:18420"/>
    </ligand>
</feature>
<accession>A0A345JRA4</accession>
<proteinExistence type="inferred from homology"/>
<dbReference type="GO" id="GO:0042803">
    <property type="term" value="F:protein homodimerization activity"/>
    <property type="evidence" value="ECO:0007669"/>
    <property type="project" value="UniProtKB-ARBA"/>
</dbReference>
<dbReference type="HAMAP" id="MF_00336">
    <property type="entry name" value="BioD"/>
    <property type="match status" value="1"/>
</dbReference>
<organism evidence="9 10">
    <name type="scientific">Francisella opportunistica</name>
    <dbReference type="NCBI Taxonomy" id="2016517"/>
    <lineage>
        <taxon>Bacteria</taxon>
        <taxon>Pseudomonadati</taxon>
        <taxon>Pseudomonadota</taxon>
        <taxon>Gammaproteobacteria</taxon>
        <taxon>Thiotrichales</taxon>
        <taxon>Francisellaceae</taxon>
        <taxon>Francisella</taxon>
    </lineage>
</organism>
<evidence type="ECO:0000313" key="10">
    <source>
        <dbReference type="Proteomes" id="UP000253862"/>
    </source>
</evidence>
<keyword evidence="6 8" id="KW-0067">ATP-binding</keyword>
<comment type="caution">
    <text evidence="8">Lacks conserved residue(s) required for the propagation of feature annotation.</text>
</comment>
<evidence type="ECO:0000256" key="8">
    <source>
        <dbReference type="HAMAP-Rule" id="MF_00336"/>
    </source>
</evidence>
<dbReference type="KEGG" id="foo:CGC45_04245"/>
<evidence type="ECO:0000256" key="4">
    <source>
        <dbReference type="ARBA" id="ARBA00022741"/>
    </source>
</evidence>
<evidence type="ECO:0000256" key="6">
    <source>
        <dbReference type="ARBA" id="ARBA00022840"/>
    </source>
</evidence>
<evidence type="ECO:0000256" key="3">
    <source>
        <dbReference type="ARBA" id="ARBA00022723"/>
    </source>
</evidence>
<dbReference type="PIRSF" id="PIRSF006755">
    <property type="entry name" value="DTB_synth"/>
    <property type="match status" value="1"/>
</dbReference>
<comment type="subunit">
    <text evidence="8">Homodimer.</text>
</comment>
<keyword evidence="4 8" id="KW-0547">Nucleotide-binding</keyword>
<gene>
    <name evidence="8 9" type="primary">bioD</name>
    <name evidence="9" type="ORF">CGC43_04265</name>
</gene>
<evidence type="ECO:0000256" key="1">
    <source>
        <dbReference type="ARBA" id="ARBA00022490"/>
    </source>
</evidence>
<dbReference type="GO" id="GO:0004141">
    <property type="term" value="F:dethiobiotin synthase activity"/>
    <property type="evidence" value="ECO:0007669"/>
    <property type="project" value="UniProtKB-UniRule"/>
</dbReference>
<dbReference type="UniPathway" id="UPA00078">
    <property type="reaction ID" value="UER00161"/>
</dbReference>
<keyword evidence="7 8" id="KW-0460">Magnesium</keyword>
<feature type="binding site" evidence="8">
    <location>
        <position position="16"/>
    </location>
    <ligand>
        <name>Mg(2+)</name>
        <dbReference type="ChEBI" id="CHEBI:18420"/>
    </ligand>
</feature>
<dbReference type="InterPro" id="IPR027417">
    <property type="entry name" value="P-loop_NTPase"/>
</dbReference>
<sequence>MKKFFIIGTDTEVGKTYISTKLIKAYESQNIQSLCLKPVASGKSRFSNICEDVENILKAYNNKFSPQEINLISFEQAVAPHIIAAKTGVDISIAKLKQFIEDKYNYNLDIILIEGAGGLLTPYSNQLTQLDLIKALQIPVILVSAIKVGCINHMLLTINELNRHNIKLAAWIANCSNQNIEFIDEQIKTIQELSNYKCSVKIAQKADYLDFIELANMLISPDEND</sequence>
<dbReference type="Pfam" id="PF13500">
    <property type="entry name" value="AAA_26"/>
    <property type="match status" value="1"/>
</dbReference>
<keyword evidence="5 8" id="KW-0093">Biotin biosynthesis</keyword>
<dbReference type="InterPro" id="IPR004472">
    <property type="entry name" value="DTB_synth_BioD"/>
</dbReference>
<comment type="function">
    <text evidence="8">Catalyzes a mechanistically unusual reaction, the ATP-dependent insertion of CO2 between the N7 and N8 nitrogen atoms of 7,8-diaminopelargonic acid (DAPA, also called 7,8-diammoniononanoate) to form a ureido ring.</text>
</comment>
<dbReference type="EC" id="6.3.3.3" evidence="8"/>
<comment type="cofactor">
    <cofactor evidence="8">
        <name>Mg(2+)</name>
        <dbReference type="ChEBI" id="CHEBI:18420"/>
    </cofactor>
</comment>
<dbReference type="GO" id="GO:0005524">
    <property type="term" value="F:ATP binding"/>
    <property type="evidence" value="ECO:0007669"/>
    <property type="project" value="UniProtKB-UniRule"/>
</dbReference>
<evidence type="ECO:0000256" key="2">
    <source>
        <dbReference type="ARBA" id="ARBA00022598"/>
    </source>
</evidence>
<comment type="pathway">
    <text evidence="8">Cofactor biosynthesis; biotin biosynthesis; biotin from 7,8-diaminononanoate: step 1/2.</text>
</comment>
<dbReference type="Gene3D" id="3.40.50.300">
    <property type="entry name" value="P-loop containing nucleotide triphosphate hydrolases"/>
    <property type="match status" value="1"/>
</dbReference>
<feature type="binding site" evidence="8">
    <location>
        <position position="52"/>
    </location>
    <ligand>
        <name>ATP</name>
        <dbReference type="ChEBI" id="CHEBI:30616"/>
    </ligand>
</feature>
<keyword evidence="2 8" id="KW-0436">Ligase</keyword>
<dbReference type="PANTHER" id="PTHR43210:SF5">
    <property type="entry name" value="DETHIOBIOTIN SYNTHETASE"/>
    <property type="match status" value="1"/>
</dbReference>
<name>A0A345JRA4_9GAMM</name>
<feature type="binding site" evidence="8">
    <location>
        <begin position="114"/>
        <end position="117"/>
    </location>
    <ligand>
        <name>ATP</name>
        <dbReference type="ChEBI" id="CHEBI:30616"/>
    </ligand>
</feature>
<dbReference type="NCBIfam" id="TIGR00347">
    <property type="entry name" value="bioD"/>
    <property type="match status" value="1"/>
</dbReference>
<dbReference type="RefSeq" id="WP_071629119.1">
    <property type="nucleotide sequence ID" value="NZ_CP022375.1"/>
</dbReference>
<feature type="active site" evidence="8">
    <location>
        <position position="37"/>
    </location>
</feature>
<evidence type="ECO:0000256" key="7">
    <source>
        <dbReference type="ARBA" id="ARBA00022842"/>
    </source>
</evidence>
<dbReference type="Proteomes" id="UP000253862">
    <property type="component" value="Chromosome"/>
</dbReference>
<keyword evidence="1 8" id="KW-0963">Cytoplasm</keyword>
<comment type="similarity">
    <text evidence="8">Belongs to the dethiobiotin synthetase family.</text>
</comment>
<keyword evidence="3 8" id="KW-0479">Metal-binding</keyword>
<reference evidence="9 10" key="1">
    <citation type="submission" date="2017-07" db="EMBL/GenBank/DDBJ databases">
        <title>Complete genome sequences and comparative analysis of the novel pathogen Francisella opportunistica.</title>
        <authorList>
            <person name="Dietrich E.A."/>
            <person name="Kingry L.C."/>
            <person name="Petersen J.M."/>
        </authorList>
    </citation>
    <scope>NUCLEOTIDE SEQUENCE [LARGE SCALE GENOMIC DNA]</scope>
    <source>
        <strain evidence="9 10">14-2155</strain>
    </source>
</reference>
<dbReference type="EMBL" id="CP022375">
    <property type="protein sequence ID" value="AXH29850.1"/>
    <property type="molecule type" value="Genomic_DNA"/>
</dbReference>
<dbReference type="SUPFAM" id="SSF52540">
    <property type="entry name" value="P-loop containing nucleoside triphosphate hydrolases"/>
    <property type="match status" value="1"/>
</dbReference>
<dbReference type="CDD" id="cd03109">
    <property type="entry name" value="DTBS"/>
    <property type="match status" value="1"/>
</dbReference>
<dbReference type="PANTHER" id="PTHR43210">
    <property type="entry name" value="DETHIOBIOTIN SYNTHETASE"/>
    <property type="match status" value="1"/>
</dbReference>
<feature type="binding site" evidence="8">
    <location>
        <begin position="174"/>
        <end position="175"/>
    </location>
    <ligand>
        <name>ATP</name>
        <dbReference type="ChEBI" id="CHEBI:30616"/>
    </ligand>
</feature>
<feature type="binding site" evidence="8">
    <location>
        <position position="41"/>
    </location>
    <ligand>
        <name>substrate</name>
    </ligand>
</feature>
<dbReference type="AlphaFoldDB" id="A0A345JRA4"/>
<evidence type="ECO:0000256" key="5">
    <source>
        <dbReference type="ARBA" id="ARBA00022756"/>
    </source>
</evidence>
<feature type="binding site" evidence="8">
    <location>
        <position position="114"/>
    </location>
    <ligand>
        <name>Mg(2+)</name>
        <dbReference type="ChEBI" id="CHEBI:18420"/>
    </ligand>
</feature>
<dbReference type="OrthoDB" id="9802097at2"/>
<comment type="catalytic activity">
    <reaction evidence="8">
        <text>(7R,8S)-7,8-diammoniononanoate + CO2 + ATP = (4R,5S)-dethiobiotin + ADP + phosphate + 3 H(+)</text>
        <dbReference type="Rhea" id="RHEA:15805"/>
        <dbReference type="ChEBI" id="CHEBI:15378"/>
        <dbReference type="ChEBI" id="CHEBI:16526"/>
        <dbReference type="ChEBI" id="CHEBI:30616"/>
        <dbReference type="ChEBI" id="CHEBI:43474"/>
        <dbReference type="ChEBI" id="CHEBI:149469"/>
        <dbReference type="ChEBI" id="CHEBI:149473"/>
        <dbReference type="ChEBI" id="CHEBI:456216"/>
        <dbReference type="EC" id="6.3.3.3"/>
    </reaction>
</comment>